<dbReference type="GO" id="GO:0051920">
    <property type="term" value="F:peroxiredoxin activity"/>
    <property type="evidence" value="ECO:0007669"/>
    <property type="project" value="InterPro"/>
</dbReference>
<evidence type="ECO:0000313" key="2">
    <source>
        <dbReference type="EMBL" id="MBB6033945.1"/>
    </source>
</evidence>
<proteinExistence type="predicted"/>
<feature type="domain" description="Carboxymuconolactone decarboxylase-like" evidence="1">
    <location>
        <begin position="16"/>
        <end position="93"/>
    </location>
</feature>
<name>A0A841FEH8_9ACTN</name>
<dbReference type="AlphaFoldDB" id="A0A841FEH8"/>
<keyword evidence="2" id="KW-0575">Peroxidase</keyword>
<comment type="caution">
    <text evidence="2">The sequence shown here is derived from an EMBL/GenBank/DDBJ whole genome shotgun (WGS) entry which is preliminary data.</text>
</comment>
<dbReference type="PANTHER" id="PTHR34846">
    <property type="entry name" value="4-CARBOXYMUCONOLACTONE DECARBOXYLASE FAMILY PROTEIN (AFU_ORTHOLOGUE AFUA_6G11590)"/>
    <property type="match status" value="1"/>
</dbReference>
<dbReference type="Pfam" id="PF02627">
    <property type="entry name" value="CMD"/>
    <property type="match status" value="1"/>
</dbReference>
<keyword evidence="3" id="KW-1185">Reference proteome</keyword>
<dbReference type="RefSeq" id="WP_184786791.1">
    <property type="nucleotide sequence ID" value="NZ_BONT01000013.1"/>
</dbReference>
<dbReference type="InterPro" id="IPR003779">
    <property type="entry name" value="CMD-like"/>
</dbReference>
<keyword evidence="2" id="KW-0560">Oxidoreductase</keyword>
<evidence type="ECO:0000313" key="3">
    <source>
        <dbReference type="Proteomes" id="UP000548476"/>
    </source>
</evidence>
<protein>
    <submittedName>
        <fullName evidence="2">Alkylhydroperoxidase family enzyme</fullName>
    </submittedName>
</protein>
<sequence length="156" mass="16616">MTTASRLPNPAALVPAIVDVAMAVNKVNDGVLPQTTVDLMQLRVGQLLGSAYFTARIVRESTDTPERLGAVATWREAPYFTPAERAALAIAEAVHTPNPSGVRVSDELYAEAGGHFDERELVTIAAVLGQMGFFIPLALIGRPVPGVAPAEQWRAL</sequence>
<dbReference type="SUPFAM" id="SSF69118">
    <property type="entry name" value="AhpD-like"/>
    <property type="match status" value="1"/>
</dbReference>
<dbReference type="PANTHER" id="PTHR34846:SF10">
    <property type="entry name" value="CYTOPLASMIC PROTEIN"/>
    <property type="match status" value="1"/>
</dbReference>
<evidence type="ECO:0000259" key="1">
    <source>
        <dbReference type="Pfam" id="PF02627"/>
    </source>
</evidence>
<dbReference type="EMBL" id="JACHGT010000003">
    <property type="protein sequence ID" value="MBB6033945.1"/>
    <property type="molecule type" value="Genomic_DNA"/>
</dbReference>
<organism evidence="2 3">
    <name type="scientific">Phytomonospora endophytica</name>
    <dbReference type="NCBI Taxonomy" id="714109"/>
    <lineage>
        <taxon>Bacteria</taxon>
        <taxon>Bacillati</taxon>
        <taxon>Actinomycetota</taxon>
        <taxon>Actinomycetes</taxon>
        <taxon>Micromonosporales</taxon>
        <taxon>Micromonosporaceae</taxon>
        <taxon>Phytomonospora</taxon>
    </lineage>
</organism>
<gene>
    <name evidence="2" type="ORF">HNR73_001795</name>
</gene>
<accession>A0A841FEH8</accession>
<dbReference type="InterPro" id="IPR029032">
    <property type="entry name" value="AhpD-like"/>
</dbReference>
<reference evidence="2 3" key="1">
    <citation type="submission" date="2020-08" db="EMBL/GenBank/DDBJ databases">
        <title>Genomic Encyclopedia of Type Strains, Phase IV (KMG-IV): sequencing the most valuable type-strain genomes for metagenomic binning, comparative biology and taxonomic classification.</title>
        <authorList>
            <person name="Goeker M."/>
        </authorList>
    </citation>
    <scope>NUCLEOTIDE SEQUENCE [LARGE SCALE GENOMIC DNA]</scope>
    <source>
        <strain evidence="2 3">YIM 65646</strain>
    </source>
</reference>
<dbReference type="Proteomes" id="UP000548476">
    <property type="component" value="Unassembled WGS sequence"/>
</dbReference>
<dbReference type="Gene3D" id="1.20.1290.10">
    <property type="entry name" value="AhpD-like"/>
    <property type="match status" value="1"/>
</dbReference>